<evidence type="ECO:0000256" key="1">
    <source>
        <dbReference type="SAM" id="MobiDB-lite"/>
    </source>
</evidence>
<reference evidence="2" key="1">
    <citation type="submission" date="2022-03" db="EMBL/GenBank/DDBJ databases">
        <authorList>
            <person name="Sayadi A."/>
        </authorList>
    </citation>
    <scope>NUCLEOTIDE SEQUENCE</scope>
</reference>
<gene>
    <name evidence="2" type="ORF">ACAOBT_LOCUS32073</name>
</gene>
<accession>A0A9P0MG88</accession>
<dbReference type="EMBL" id="CAKOFQ010008053">
    <property type="protein sequence ID" value="CAH2011263.1"/>
    <property type="molecule type" value="Genomic_DNA"/>
</dbReference>
<comment type="caution">
    <text evidence="2">The sequence shown here is derived from an EMBL/GenBank/DDBJ whole genome shotgun (WGS) entry which is preliminary data.</text>
</comment>
<feature type="non-terminal residue" evidence="2">
    <location>
        <position position="94"/>
    </location>
</feature>
<dbReference type="Proteomes" id="UP001152888">
    <property type="component" value="Unassembled WGS sequence"/>
</dbReference>
<protein>
    <recommendedName>
        <fullName evidence="4">C2H2-type domain-containing protein</fullName>
    </recommendedName>
</protein>
<feature type="compositionally biased region" description="Low complexity" evidence="1">
    <location>
        <begin position="53"/>
        <end position="63"/>
    </location>
</feature>
<dbReference type="AlphaFoldDB" id="A0A9P0MG88"/>
<feature type="region of interest" description="Disordered" evidence="1">
    <location>
        <begin position="1"/>
        <end position="77"/>
    </location>
</feature>
<evidence type="ECO:0008006" key="4">
    <source>
        <dbReference type="Google" id="ProtNLM"/>
    </source>
</evidence>
<evidence type="ECO:0000313" key="2">
    <source>
        <dbReference type="EMBL" id="CAH2011263.1"/>
    </source>
</evidence>
<organism evidence="2 3">
    <name type="scientific">Acanthoscelides obtectus</name>
    <name type="common">Bean weevil</name>
    <name type="synonym">Bruchus obtectus</name>
    <dbReference type="NCBI Taxonomy" id="200917"/>
    <lineage>
        <taxon>Eukaryota</taxon>
        <taxon>Metazoa</taxon>
        <taxon>Ecdysozoa</taxon>
        <taxon>Arthropoda</taxon>
        <taxon>Hexapoda</taxon>
        <taxon>Insecta</taxon>
        <taxon>Pterygota</taxon>
        <taxon>Neoptera</taxon>
        <taxon>Endopterygota</taxon>
        <taxon>Coleoptera</taxon>
        <taxon>Polyphaga</taxon>
        <taxon>Cucujiformia</taxon>
        <taxon>Chrysomeloidea</taxon>
        <taxon>Chrysomelidae</taxon>
        <taxon>Bruchinae</taxon>
        <taxon>Bruchini</taxon>
        <taxon>Acanthoscelides</taxon>
    </lineage>
</organism>
<proteinExistence type="predicted"/>
<keyword evidence="3" id="KW-1185">Reference proteome</keyword>
<sequence>MDSHSAASNNKAEARSNVTTRGDTRRNNTGNTSQRMQTRMAENFTATASKNNSGGSPSPTSPHGRGGRPANNCPCGRSFTTLKGLQNHLRRCPQ</sequence>
<feature type="compositionally biased region" description="Polar residues" evidence="1">
    <location>
        <begin position="1"/>
        <end position="11"/>
    </location>
</feature>
<evidence type="ECO:0000313" key="3">
    <source>
        <dbReference type="Proteomes" id="UP001152888"/>
    </source>
</evidence>
<name>A0A9P0MG88_ACAOB</name>